<keyword evidence="1" id="KW-0175">Coiled coil</keyword>
<proteinExistence type="predicted"/>
<evidence type="ECO:0000313" key="2">
    <source>
        <dbReference type="EMBL" id="KAL2783439.1"/>
    </source>
</evidence>
<feature type="coiled-coil region" evidence="1">
    <location>
        <begin position="106"/>
        <end position="169"/>
    </location>
</feature>
<name>A0ABR4FJN1_9EURO</name>
<organism evidence="2 3">
    <name type="scientific">Aspergillus keveii</name>
    <dbReference type="NCBI Taxonomy" id="714993"/>
    <lineage>
        <taxon>Eukaryota</taxon>
        <taxon>Fungi</taxon>
        <taxon>Dikarya</taxon>
        <taxon>Ascomycota</taxon>
        <taxon>Pezizomycotina</taxon>
        <taxon>Eurotiomycetes</taxon>
        <taxon>Eurotiomycetidae</taxon>
        <taxon>Eurotiales</taxon>
        <taxon>Aspergillaceae</taxon>
        <taxon>Aspergillus</taxon>
        <taxon>Aspergillus subgen. Nidulantes</taxon>
    </lineage>
</organism>
<dbReference type="Proteomes" id="UP001610563">
    <property type="component" value="Unassembled WGS sequence"/>
</dbReference>
<reference evidence="2 3" key="1">
    <citation type="submission" date="2024-07" db="EMBL/GenBank/DDBJ databases">
        <title>Section-level genome sequencing and comparative genomics of Aspergillus sections Usti and Cavernicolus.</title>
        <authorList>
            <consortium name="Lawrence Berkeley National Laboratory"/>
            <person name="Nybo J.L."/>
            <person name="Vesth T.C."/>
            <person name="Theobald S."/>
            <person name="Frisvad J.C."/>
            <person name="Larsen T.O."/>
            <person name="Kjaerboelling I."/>
            <person name="Rothschild-Mancinelli K."/>
            <person name="Lyhne E.K."/>
            <person name="Kogle M.E."/>
            <person name="Barry K."/>
            <person name="Clum A."/>
            <person name="Na H."/>
            <person name="Ledsgaard L."/>
            <person name="Lin J."/>
            <person name="Lipzen A."/>
            <person name="Kuo A."/>
            <person name="Riley R."/>
            <person name="Mondo S."/>
            <person name="Labutti K."/>
            <person name="Haridas S."/>
            <person name="Pangalinan J."/>
            <person name="Salamov A.A."/>
            <person name="Simmons B.A."/>
            <person name="Magnuson J.K."/>
            <person name="Chen J."/>
            <person name="Drula E."/>
            <person name="Henrissat B."/>
            <person name="Wiebenga A."/>
            <person name="Lubbers R.J."/>
            <person name="Gomes A.C."/>
            <person name="Makela M.R."/>
            <person name="Stajich J."/>
            <person name="Grigoriev I.V."/>
            <person name="Mortensen U.H."/>
            <person name="De Vries R.P."/>
            <person name="Baker S.E."/>
            <person name="Andersen M.R."/>
        </authorList>
    </citation>
    <scope>NUCLEOTIDE SEQUENCE [LARGE SCALE GENOMIC DNA]</scope>
    <source>
        <strain evidence="2 3">CBS 209.92</strain>
    </source>
</reference>
<protein>
    <submittedName>
        <fullName evidence="2">Uncharacterized protein</fullName>
    </submittedName>
</protein>
<evidence type="ECO:0000256" key="1">
    <source>
        <dbReference type="SAM" id="Coils"/>
    </source>
</evidence>
<accession>A0ABR4FJN1</accession>
<sequence length="198" mass="23274">MAISSNLKRARQRQECRRKLAEHIKCQLGLDIAPENVRLRPRHDDKYQWKVAEPLRGLFRTKDLSSGTTGEFQKICTALEVGNIEAVVPTGTEDKPLPEDKYHALLTHDSDNLEKLERERQNDRLEFDQYRETAQQEMRDAELKWHAERQALQEQALEYKTERDRHQARLRSMGEIISPILTSLNRHLSELLDLQHQE</sequence>
<gene>
    <name evidence="2" type="ORF">BJX66DRAFT_344942</name>
</gene>
<comment type="caution">
    <text evidence="2">The sequence shown here is derived from an EMBL/GenBank/DDBJ whole genome shotgun (WGS) entry which is preliminary data.</text>
</comment>
<dbReference type="EMBL" id="JBFTWV010000236">
    <property type="protein sequence ID" value="KAL2783439.1"/>
    <property type="molecule type" value="Genomic_DNA"/>
</dbReference>
<evidence type="ECO:0000313" key="3">
    <source>
        <dbReference type="Proteomes" id="UP001610563"/>
    </source>
</evidence>
<keyword evidence="3" id="KW-1185">Reference proteome</keyword>